<dbReference type="Proteomes" id="UP000703269">
    <property type="component" value="Unassembled WGS sequence"/>
</dbReference>
<name>A0A9P3GM04_9APHY</name>
<dbReference type="EMBL" id="BPQB01000069">
    <property type="protein sequence ID" value="GJE97216.1"/>
    <property type="molecule type" value="Genomic_DNA"/>
</dbReference>
<sequence>MLPPSVFSGRSLASLGILYAMPRAIRHMSKATSLGFGLASEPREFPTFYKITTRYEERRAELLGLVVVRKRIAIPGVLDVSFSSNQAYKNQPEVGDEVLRQVYNSPQAKRARKWADLAFIIATHHQSKSDHRVHVNVVFMTFMPDTPCRIQHVEIRL</sequence>
<comment type="caution">
    <text evidence="1">The sequence shown here is derived from an EMBL/GenBank/DDBJ whole genome shotgun (WGS) entry which is preliminary data.</text>
</comment>
<organism evidence="1 2">
    <name type="scientific">Phanerochaete sordida</name>
    <dbReference type="NCBI Taxonomy" id="48140"/>
    <lineage>
        <taxon>Eukaryota</taxon>
        <taxon>Fungi</taxon>
        <taxon>Dikarya</taxon>
        <taxon>Basidiomycota</taxon>
        <taxon>Agaricomycotina</taxon>
        <taxon>Agaricomycetes</taxon>
        <taxon>Polyporales</taxon>
        <taxon>Phanerochaetaceae</taxon>
        <taxon>Phanerochaete</taxon>
    </lineage>
</organism>
<evidence type="ECO:0000313" key="1">
    <source>
        <dbReference type="EMBL" id="GJE97216.1"/>
    </source>
</evidence>
<evidence type="ECO:0000313" key="2">
    <source>
        <dbReference type="Proteomes" id="UP000703269"/>
    </source>
</evidence>
<dbReference type="AlphaFoldDB" id="A0A9P3GM04"/>
<keyword evidence="2" id="KW-1185">Reference proteome</keyword>
<reference evidence="1 2" key="1">
    <citation type="submission" date="2021-08" db="EMBL/GenBank/DDBJ databases">
        <title>Draft Genome Sequence of Phanerochaete sordida strain YK-624.</title>
        <authorList>
            <person name="Mori T."/>
            <person name="Dohra H."/>
            <person name="Suzuki T."/>
            <person name="Kawagishi H."/>
            <person name="Hirai H."/>
        </authorList>
    </citation>
    <scope>NUCLEOTIDE SEQUENCE [LARGE SCALE GENOMIC DNA]</scope>
    <source>
        <strain evidence="1 2">YK-624</strain>
    </source>
</reference>
<gene>
    <name evidence="1" type="ORF">PsYK624_134290</name>
</gene>
<proteinExistence type="predicted"/>
<protein>
    <submittedName>
        <fullName evidence="1">Uncharacterized protein</fullName>
    </submittedName>
</protein>
<accession>A0A9P3GM04</accession>